<evidence type="ECO:0000256" key="5">
    <source>
        <dbReference type="ARBA" id="ARBA00022692"/>
    </source>
</evidence>
<organism evidence="14 15">
    <name type="scientific">Holothuria leucospilota</name>
    <name type="common">Black long sea cucumber</name>
    <name type="synonym">Mertensiothuria leucospilota</name>
    <dbReference type="NCBI Taxonomy" id="206669"/>
    <lineage>
        <taxon>Eukaryota</taxon>
        <taxon>Metazoa</taxon>
        <taxon>Echinodermata</taxon>
        <taxon>Eleutherozoa</taxon>
        <taxon>Echinozoa</taxon>
        <taxon>Holothuroidea</taxon>
        <taxon>Aspidochirotacea</taxon>
        <taxon>Aspidochirotida</taxon>
        <taxon>Holothuriidae</taxon>
        <taxon>Holothuria</taxon>
    </lineage>
</organism>
<evidence type="ECO:0000256" key="2">
    <source>
        <dbReference type="ARBA" id="ARBA00004236"/>
    </source>
</evidence>
<sequence>MSLAHVSIPSLLHKNNLRVIVTRTDKKCDLFRNPYRRDTLLELLRGYDKRFRPQHGGPPVVITVHMFISSFGPVSEVDMDFSLEIYLQQQWIDERLKFEDRDLVMNLDYDTIQDIWIPDTFFLNEKYGYQHTVTKPNVLMRVTGRVPHLILYTPLFSHHTVSNYSELEVNFFLGRDISHQLIKTYVPCVLIVVLSWISLWIPRDATPARVTLGITTVLTLTTTMGNSDRHLPVLSYLTALDIFTTVCNFFVFAVLIEFAFVSFYDKPIYRERRKASTLPTADEKGQQKLHSWQQMNDDDFMGVRPRQVAFTVSSPGKNTNPHKREADYQVRQQSWPIGKADIRSKLGRVNHHIRRGLQPAKVELYARIIMPLLFLMFSIVYYLVYVKAN</sequence>
<dbReference type="CDD" id="cd19049">
    <property type="entry name" value="LGIC_TM_anion"/>
    <property type="match status" value="1"/>
</dbReference>
<evidence type="ECO:0000256" key="10">
    <source>
        <dbReference type="ARBA" id="ARBA00023303"/>
    </source>
</evidence>
<keyword evidence="8" id="KW-0406">Ion transport</keyword>
<evidence type="ECO:0000259" key="13">
    <source>
        <dbReference type="Pfam" id="PF02932"/>
    </source>
</evidence>
<dbReference type="SUPFAM" id="SSF90112">
    <property type="entry name" value="Neurotransmitter-gated ion-channel transmembrane pore"/>
    <property type="match status" value="1"/>
</dbReference>
<feature type="transmembrane region" description="Helical" evidence="11">
    <location>
        <begin position="364"/>
        <end position="384"/>
    </location>
</feature>
<keyword evidence="4" id="KW-1003">Cell membrane</keyword>
<dbReference type="PRINTS" id="PR00253">
    <property type="entry name" value="GABAARECEPTR"/>
</dbReference>
<accession>A0A9Q1H0R4</accession>
<evidence type="ECO:0000256" key="6">
    <source>
        <dbReference type="ARBA" id="ARBA00022729"/>
    </source>
</evidence>
<dbReference type="SUPFAM" id="SSF63712">
    <property type="entry name" value="Nicotinic receptor ligand binding domain-like"/>
    <property type="match status" value="1"/>
</dbReference>
<evidence type="ECO:0000256" key="7">
    <source>
        <dbReference type="ARBA" id="ARBA00022989"/>
    </source>
</evidence>
<dbReference type="Pfam" id="PF02932">
    <property type="entry name" value="Neur_chan_memb"/>
    <property type="match status" value="1"/>
</dbReference>
<dbReference type="Proteomes" id="UP001152320">
    <property type="component" value="Chromosome 15"/>
</dbReference>
<keyword evidence="14" id="KW-0675">Receptor</keyword>
<evidence type="ECO:0000256" key="1">
    <source>
        <dbReference type="ARBA" id="ARBA00004141"/>
    </source>
</evidence>
<evidence type="ECO:0000313" key="14">
    <source>
        <dbReference type="EMBL" id="KAJ8027931.1"/>
    </source>
</evidence>
<name>A0A9Q1H0R4_HOLLE</name>
<dbReference type="AlphaFoldDB" id="A0A9Q1H0R4"/>
<comment type="subcellular location">
    <subcellularLocation>
        <location evidence="2">Cell membrane</location>
    </subcellularLocation>
    <subcellularLocation>
        <location evidence="1">Membrane</location>
        <topology evidence="1">Multi-pass membrane protein</topology>
    </subcellularLocation>
</comment>
<dbReference type="GO" id="GO:0005886">
    <property type="term" value="C:plasma membrane"/>
    <property type="evidence" value="ECO:0007669"/>
    <property type="project" value="UniProtKB-SubCell"/>
</dbReference>
<dbReference type="OrthoDB" id="203862at2759"/>
<evidence type="ECO:0000256" key="4">
    <source>
        <dbReference type="ARBA" id="ARBA00022475"/>
    </source>
</evidence>
<evidence type="ECO:0000256" key="11">
    <source>
        <dbReference type="SAM" id="Phobius"/>
    </source>
</evidence>
<dbReference type="InterPro" id="IPR006201">
    <property type="entry name" value="Neur_channel"/>
</dbReference>
<keyword evidence="10" id="KW-0407">Ion channel</keyword>
<keyword evidence="5 11" id="KW-0812">Transmembrane</keyword>
<feature type="domain" description="Neurotransmitter-gated ion-channel ligand-binding" evidence="12">
    <location>
        <begin position="40"/>
        <end position="144"/>
    </location>
</feature>
<dbReference type="Pfam" id="PF02931">
    <property type="entry name" value="Neur_chan_LBD"/>
    <property type="match status" value="1"/>
</dbReference>
<evidence type="ECO:0000259" key="12">
    <source>
        <dbReference type="Pfam" id="PF02931"/>
    </source>
</evidence>
<feature type="transmembrane region" description="Helical" evidence="11">
    <location>
        <begin position="184"/>
        <end position="201"/>
    </location>
</feature>
<dbReference type="EMBL" id="JAIZAY010000015">
    <property type="protein sequence ID" value="KAJ8027931.1"/>
    <property type="molecule type" value="Genomic_DNA"/>
</dbReference>
<dbReference type="GO" id="GO:0004888">
    <property type="term" value="F:transmembrane signaling receptor activity"/>
    <property type="evidence" value="ECO:0007669"/>
    <property type="project" value="InterPro"/>
</dbReference>
<keyword evidence="3" id="KW-0813">Transport</keyword>
<evidence type="ECO:0000256" key="8">
    <source>
        <dbReference type="ARBA" id="ARBA00023065"/>
    </source>
</evidence>
<dbReference type="InterPro" id="IPR006028">
    <property type="entry name" value="GABAA/Glycine_rcpt"/>
</dbReference>
<dbReference type="InterPro" id="IPR038050">
    <property type="entry name" value="Neuro_actylchol_rec"/>
</dbReference>
<reference evidence="14" key="1">
    <citation type="submission" date="2021-10" db="EMBL/GenBank/DDBJ databases">
        <title>Tropical sea cucumber genome reveals ecological adaptation and Cuvierian tubules defense mechanism.</title>
        <authorList>
            <person name="Chen T."/>
        </authorList>
    </citation>
    <scope>NUCLEOTIDE SEQUENCE</scope>
    <source>
        <strain evidence="14">Nanhai2018</strain>
        <tissue evidence="14">Muscle</tissue>
    </source>
</reference>
<evidence type="ECO:0000256" key="9">
    <source>
        <dbReference type="ARBA" id="ARBA00023136"/>
    </source>
</evidence>
<keyword evidence="9 11" id="KW-0472">Membrane</keyword>
<dbReference type="InterPro" id="IPR036719">
    <property type="entry name" value="Neuro-gated_channel_TM_sf"/>
</dbReference>
<dbReference type="InterPro" id="IPR006029">
    <property type="entry name" value="Neurotrans-gated_channel_TM"/>
</dbReference>
<dbReference type="InterPro" id="IPR006202">
    <property type="entry name" value="Neur_chan_lig-bd"/>
</dbReference>
<evidence type="ECO:0000313" key="15">
    <source>
        <dbReference type="Proteomes" id="UP001152320"/>
    </source>
</evidence>
<evidence type="ECO:0000256" key="3">
    <source>
        <dbReference type="ARBA" id="ARBA00022448"/>
    </source>
</evidence>
<keyword evidence="15" id="KW-1185">Reference proteome</keyword>
<dbReference type="Gene3D" id="2.70.170.10">
    <property type="entry name" value="Neurotransmitter-gated ion-channel ligand-binding domain"/>
    <property type="match status" value="1"/>
</dbReference>
<keyword evidence="6" id="KW-0732">Signal</keyword>
<dbReference type="Gene3D" id="1.20.58.390">
    <property type="entry name" value="Neurotransmitter-gated ion-channel transmembrane domain"/>
    <property type="match status" value="1"/>
</dbReference>
<dbReference type="GO" id="GO:0005230">
    <property type="term" value="F:extracellular ligand-gated monoatomic ion channel activity"/>
    <property type="evidence" value="ECO:0007669"/>
    <property type="project" value="InterPro"/>
</dbReference>
<dbReference type="InterPro" id="IPR036734">
    <property type="entry name" value="Neur_chan_lig-bd_sf"/>
</dbReference>
<proteinExistence type="predicted"/>
<comment type="caution">
    <text evidence="14">The sequence shown here is derived from an EMBL/GenBank/DDBJ whole genome shotgun (WGS) entry which is preliminary data.</text>
</comment>
<gene>
    <name evidence="14" type="ORF">HOLleu_30028</name>
</gene>
<protein>
    <submittedName>
        <fullName evidence="14">Gamma-aminobutyric acid receptor subunit alpha-6</fullName>
    </submittedName>
</protein>
<keyword evidence="7 11" id="KW-1133">Transmembrane helix</keyword>
<dbReference type="PANTHER" id="PTHR18945">
    <property type="entry name" value="NEUROTRANSMITTER GATED ION CHANNEL"/>
    <property type="match status" value="1"/>
</dbReference>
<feature type="domain" description="Neurotransmitter-gated ion-channel transmembrane" evidence="13">
    <location>
        <begin position="184"/>
        <end position="325"/>
    </location>
</feature>
<feature type="transmembrane region" description="Helical" evidence="11">
    <location>
        <begin position="242"/>
        <end position="264"/>
    </location>
</feature>